<dbReference type="AlphaFoldDB" id="A0A4P6EYW1"/>
<feature type="domain" description="Deacetylase PdaC" evidence="4">
    <location>
        <begin position="68"/>
        <end position="167"/>
    </location>
</feature>
<evidence type="ECO:0000259" key="4">
    <source>
        <dbReference type="Pfam" id="PF13739"/>
    </source>
</evidence>
<feature type="signal peptide" evidence="1">
    <location>
        <begin position="1"/>
        <end position="28"/>
    </location>
</feature>
<dbReference type="RefSeq" id="WP_129442099.1">
    <property type="nucleotide sequence ID" value="NZ_CP035492.1"/>
</dbReference>
<name>A0A4P6EYW1_9BACL</name>
<dbReference type="Pfam" id="PF13739">
    <property type="entry name" value="PdaC"/>
    <property type="match status" value="1"/>
</dbReference>
<dbReference type="SUPFAM" id="SSF55383">
    <property type="entry name" value="Copper amine oxidase, domain N"/>
    <property type="match status" value="1"/>
</dbReference>
<evidence type="ECO:0000256" key="1">
    <source>
        <dbReference type="SAM" id="SignalP"/>
    </source>
</evidence>
<dbReference type="InterPro" id="IPR036582">
    <property type="entry name" value="Mao_N_sf"/>
</dbReference>
<organism evidence="5 6">
    <name type="scientific">Paenibacillus protaetiae</name>
    <dbReference type="NCBI Taxonomy" id="2509456"/>
    <lineage>
        <taxon>Bacteria</taxon>
        <taxon>Bacillati</taxon>
        <taxon>Bacillota</taxon>
        <taxon>Bacilli</taxon>
        <taxon>Bacillales</taxon>
        <taxon>Paenibacillaceae</taxon>
        <taxon>Paenibacillus</taxon>
    </lineage>
</organism>
<dbReference type="InterPro" id="IPR021729">
    <property type="entry name" value="DUF3298"/>
</dbReference>
<dbReference type="InterPro" id="IPR012854">
    <property type="entry name" value="Cu_amine_oxidase-like_N"/>
</dbReference>
<evidence type="ECO:0000313" key="6">
    <source>
        <dbReference type="Proteomes" id="UP000293568"/>
    </source>
</evidence>
<dbReference type="Pfam" id="PF07833">
    <property type="entry name" value="Cu_amine_oxidN1"/>
    <property type="match status" value="1"/>
</dbReference>
<feature type="domain" description="DUF3298" evidence="3">
    <location>
        <begin position="189"/>
        <end position="256"/>
    </location>
</feature>
<dbReference type="Gene3D" id="3.90.640.20">
    <property type="entry name" value="Heat-shock cognate protein, ATPase"/>
    <property type="match status" value="1"/>
</dbReference>
<dbReference type="Gene3D" id="3.30.565.40">
    <property type="entry name" value="Fervidobacterium nodosum Rt17-B1 like"/>
    <property type="match status" value="1"/>
</dbReference>
<dbReference type="Pfam" id="PF11738">
    <property type="entry name" value="DUF3298"/>
    <property type="match status" value="1"/>
</dbReference>
<reference evidence="5 6" key="1">
    <citation type="submission" date="2019-01" db="EMBL/GenBank/DDBJ databases">
        <title>Genome sequencing of strain FW100M-2.</title>
        <authorList>
            <person name="Heo J."/>
            <person name="Kim S.-J."/>
            <person name="Kim J.-S."/>
            <person name="Hong S.-B."/>
            <person name="Kwon S.-W."/>
        </authorList>
    </citation>
    <scope>NUCLEOTIDE SEQUENCE [LARGE SCALE GENOMIC DNA]</scope>
    <source>
        <strain evidence="5 6">FW100M-2</strain>
    </source>
</reference>
<evidence type="ECO:0000259" key="2">
    <source>
        <dbReference type="Pfam" id="PF07833"/>
    </source>
</evidence>
<feature type="domain" description="Copper amine oxidase-like N-terminal" evidence="2">
    <location>
        <begin position="282"/>
        <end position="376"/>
    </location>
</feature>
<dbReference type="Proteomes" id="UP000293568">
    <property type="component" value="Chromosome"/>
</dbReference>
<evidence type="ECO:0000259" key="3">
    <source>
        <dbReference type="Pfam" id="PF11738"/>
    </source>
</evidence>
<keyword evidence="6" id="KW-1185">Reference proteome</keyword>
<protein>
    <submittedName>
        <fullName evidence="5">DUF4163 domain-containing protein</fullName>
    </submittedName>
</protein>
<dbReference type="Gene3D" id="3.30.457.10">
    <property type="entry name" value="Copper amine oxidase-like, N-terminal domain"/>
    <property type="match status" value="1"/>
</dbReference>
<keyword evidence="1" id="KW-0732">Signal</keyword>
<gene>
    <name evidence="5" type="ORF">ET464_14640</name>
</gene>
<feature type="chain" id="PRO_5020691452" evidence="1">
    <location>
        <begin position="29"/>
        <end position="383"/>
    </location>
</feature>
<dbReference type="EMBL" id="CP035492">
    <property type="protein sequence ID" value="QAY67443.1"/>
    <property type="molecule type" value="Genomic_DNA"/>
</dbReference>
<proteinExistence type="predicted"/>
<dbReference type="InterPro" id="IPR037126">
    <property type="entry name" value="PdaC/RsiV-like_sf"/>
</dbReference>
<evidence type="ECO:0000313" key="5">
    <source>
        <dbReference type="EMBL" id="QAY67443.1"/>
    </source>
</evidence>
<dbReference type="InterPro" id="IPR025303">
    <property type="entry name" value="PdaC"/>
</dbReference>
<dbReference type="KEGG" id="pprt:ET464_14640"/>
<sequence>MRTHPFKMLTATVAGACLLAAAVPMASAAEAAAPAATLENISSAVPVAAVPISAAVRVPVTVTAQTQKETNDLYTLDMQVPVISGMADKQYEQQLNDRIQKQAAQDLEMLQKDAAEDAASAKEVGYEYRPHDLTITYELKSDGGEAAGGRLSLVVSTYSFSGGAHGGTRIDTYNVQNDQTASALTLEKLFGTGYAAIVNKAVNDKIAEEPDMYFPDAFTGITADHVFYVKGNQVFIVFQQYEIAPYAAGIIEIPVHLPDAGAAASAAADAIRLQPQGSAAADALAYVQNDAGVKLLPLRAVAEHFGYKVQWSKTGTVLSKDAAQVFVVPGKDSYTREGEAAVQLGAAPVLVGGVTYVPVSLFSDVLKLDVELDGLTVVVGEIR</sequence>
<accession>A0A4P6EYW1</accession>
<dbReference type="OrthoDB" id="5637at2"/>